<accession>A0A2U8FT02</accession>
<evidence type="ECO:0000313" key="3">
    <source>
        <dbReference type="Proteomes" id="UP000244892"/>
    </source>
</evidence>
<reference evidence="2 3" key="1">
    <citation type="submission" date="2018-05" db="EMBL/GenBank/DDBJ databases">
        <title>complete genome sequence of Aquabacterium olei NBRC 110486.</title>
        <authorList>
            <person name="Tang B."/>
            <person name="Chang J."/>
            <person name="Zhang L."/>
            <person name="Yang H."/>
        </authorList>
    </citation>
    <scope>NUCLEOTIDE SEQUENCE [LARGE SCALE GENOMIC DNA]</scope>
    <source>
        <strain evidence="2 3">NBRC 110486</strain>
    </source>
</reference>
<feature type="signal peptide" evidence="1">
    <location>
        <begin position="1"/>
        <end position="18"/>
    </location>
</feature>
<evidence type="ECO:0000256" key="1">
    <source>
        <dbReference type="SAM" id="SignalP"/>
    </source>
</evidence>
<feature type="chain" id="PRO_5015918515" evidence="1">
    <location>
        <begin position="19"/>
        <end position="149"/>
    </location>
</feature>
<sequence>MKKTALALILSVASLTVAAECRITSVRDGQIATIFKKHGGWTFENYDEVCAKLNRARARIQIVGMASVLVNQSVGWASLTVVDMDSNVFTADYASMNTQVNSYASQDKADALVHTAINQAANDWTGLDRALAALDEERKNARMVFGRKR</sequence>
<dbReference type="Proteomes" id="UP000244892">
    <property type="component" value="Chromosome"/>
</dbReference>
<keyword evidence="3" id="KW-1185">Reference proteome</keyword>
<keyword evidence="1" id="KW-0732">Signal</keyword>
<organism evidence="2 3">
    <name type="scientific">Aquabacterium olei</name>
    <dbReference type="NCBI Taxonomy" id="1296669"/>
    <lineage>
        <taxon>Bacteria</taxon>
        <taxon>Pseudomonadati</taxon>
        <taxon>Pseudomonadota</taxon>
        <taxon>Betaproteobacteria</taxon>
        <taxon>Burkholderiales</taxon>
        <taxon>Aquabacterium</taxon>
    </lineage>
</organism>
<dbReference type="OrthoDB" id="9153907at2"/>
<dbReference type="AlphaFoldDB" id="A0A2U8FT02"/>
<proteinExistence type="predicted"/>
<protein>
    <submittedName>
        <fullName evidence="2">Uncharacterized protein</fullName>
    </submittedName>
</protein>
<dbReference type="KEGG" id="aon:DEH84_07935"/>
<dbReference type="EMBL" id="CP029210">
    <property type="protein sequence ID" value="AWI53366.1"/>
    <property type="molecule type" value="Genomic_DNA"/>
</dbReference>
<evidence type="ECO:0000313" key="2">
    <source>
        <dbReference type="EMBL" id="AWI53366.1"/>
    </source>
</evidence>
<name>A0A2U8FT02_9BURK</name>
<gene>
    <name evidence="2" type="ORF">DEH84_07935</name>
</gene>
<dbReference type="RefSeq" id="WP_109036331.1">
    <property type="nucleotide sequence ID" value="NZ_CP029210.1"/>
</dbReference>